<feature type="non-terminal residue" evidence="1">
    <location>
        <position position="83"/>
    </location>
</feature>
<dbReference type="Proteomes" id="UP000828390">
    <property type="component" value="Unassembled WGS sequence"/>
</dbReference>
<evidence type="ECO:0000313" key="1">
    <source>
        <dbReference type="EMBL" id="KAH3800047.1"/>
    </source>
</evidence>
<evidence type="ECO:0000313" key="2">
    <source>
        <dbReference type="Proteomes" id="UP000828390"/>
    </source>
</evidence>
<organism evidence="1 2">
    <name type="scientific">Dreissena polymorpha</name>
    <name type="common">Zebra mussel</name>
    <name type="synonym">Mytilus polymorpha</name>
    <dbReference type="NCBI Taxonomy" id="45954"/>
    <lineage>
        <taxon>Eukaryota</taxon>
        <taxon>Metazoa</taxon>
        <taxon>Spiralia</taxon>
        <taxon>Lophotrochozoa</taxon>
        <taxon>Mollusca</taxon>
        <taxon>Bivalvia</taxon>
        <taxon>Autobranchia</taxon>
        <taxon>Heteroconchia</taxon>
        <taxon>Euheterodonta</taxon>
        <taxon>Imparidentia</taxon>
        <taxon>Neoheterodontei</taxon>
        <taxon>Myida</taxon>
        <taxon>Dreissenoidea</taxon>
        <taxon>Dreissenidae</taxon>
        <taxon>Dreissena</taxon>
    </lineage>
</organism>
<accession>A0A9D4J9L5</accession>
<reference evidence="1" key="2">
    <citation type="submission" date="2020-11" db="EMBL/GenBank/DDBJ databases">
        <authorList>
            <person name="McCartney M.A."/>
            <person name="Auch B."/>
            <person name="Kono T."/>
            <person name="Mallez S."/>
            <person name="Becker A."/>
            <person name="Gohl D.M."/>
            <person name="Silverstein K.A.T."/>
            <person name="Koren S."/>
            <person name="Bechman K.B."/>
            <person name="Herman A."/>
            <person name="Abrahante J.E."/>
            <person name="Garbe J."/>
        </authorList>
    </citation>
    <scope>NUCLEOTIDE SEQUENCE</scope>
    <source>
        <strain evidence="1">Duluth1</strain>
        <tissue evidence="1">Whole animal</tissue>
    </source>
</reference>
<comment type="caution">
    <text evidence="1">The sequence shown here is derived from an EMBL/GenBank/DDBJ whole genome shotgun (WGS) entry which is preliminary data.</text>
</comment>
<sequence>IAATKVTQLTETPEGGRERLITVQLARIELCRKEVTKLNNKSITLPLKGCVKTYAVKTGHLTRGQGHTYTYGITTPDLMPTWY</sequence>
<gene>
    <name evidence="1" type="ORF">DPMN_153672</name>
</gene>
<name>A0A9D4J9L5_DREPO</name>
<dbReference type="EMBL" id="JAIWYP010000007">
    <property type="protein sequence ID" value="KAH3800047.1"/>
    <property type="molecule type" value="Genomic_DNA"/>
</dbReference>
<reference evidence="1" key="1">
    <citation type="journal article" date="2019" name="bioRxiv">
        <title>The Genome of the Zebra Mussel, Dreissena polymorpha: A Resource for Invasive Species Research.</title>
        <authorList>
            <person name="McCartney M.A."/>
            <person name="Auch B."/>
            <person name="Kono T."/>
            <person name="Mallez S."/>
            <person name="Zhang Y."/>
            <person name="Obille A."/>
            <person name="Becker A."/>
            <person name="Abrahante J.E."/>
            <person name="Garbe J."/>
            <person name="Badalamenti J.P."/>
            <person name="Herman A."/>
            <person name="Mangelson H."/>
            <person name="Liachko I."/>
            <person name="Sullivan S."/>
            <person name="Sone E.D."/>
            <person name="Koren S."/>
            <person name="Silverstein K.A.T."/>
            <person name="Beckman K.B."/>
            <person name="Gohl D.M."/>
        </authorList>
    </citation>
    <scope>NUCLEOTIDE SEQUENCE</scope>
    <source>
        <strain evidence="1">Duluth1</strain>
        <tissue evidence="1">Whole animal</tissue>
    </source>
</reference>
<keyword evidence="2" id="KW-1185">Reference proteome</keyword>
<proteinExistence type="predicted"/>
<dbReference type="AlphaFoldDB" id="A0A9D4J9L5"/>
<protein>
    <submittedName>
        <fullName evidence="1">Uncharacterized protein</fullName>
    </submittedName>
</protein>